<dbReference type="GO" id="GO:0016592">
    <property type="term" value="C:mediator complex"/>
    <property type="evidence" value="ECO:0007669"/>
    <property type="project" value="TreeGrafter"/>
</dbReference>
<proteinExistence type="inferred from homology"/>
<reference evidence="7" key="1">
    <citation type="journal article" date="2022" name="IScience">
        <title>Evolution of zygomycete secretomes and the origins of terrestrial fungal ecologies.</title>
        <authorList>
            <person name="Chang Y."/>
            <person name="Wang Y."/>
            <person name="Mondo S."/>
            <person name="Ahrendt S."/>
            <person name="Andreopoulos W."/>
            <person name="Barry K."/>
            <person name="Beard J."/>
            <person name="Benny G.L."/>
            <person name="Blankenship S."/>
            <person name="Bonito G."/>
            <person name="Cuomo C."/>
            <person name="Desiro A."/>
            <person name="Gervers K.A."/>
            <person name="Hundley H."/>
            <person name="Kuo A."/>
            <person name="LaButti K."/>
            <person name="Lang B.F."/>
            <person name="Lipzen A."/>
            <person name="O'Donnell K."/>
            <person name="Pangilinan J."/>
            <person name="Reynolds N."/>
            <person name="Sandor L."/>
            <person name="Smith M.E."/>
            <person name="Tsang A."/>
            <person name="Grigoriev I.V."/>
            <person name="Stajich J.E."/>
            <person name="Spatafora J.W."/>
        </authorList>
    </citation>
    <scope>NUCLEOTIDE SEQUENCE</scope>
    <source>
        <strain evidence="7">RSA 2281</strain>
    </source>
</reference>
<accession>A0AAD5P9X1</accession>
<organism evidence="7 8">
    <name type="scientific">Phascolomyces articulosus</name>
    <dbReference type="NCBI Taxonomy" id="60185"/>
    <lineage>
        <taxon>Eukaryota</taxon>
        <taxon>Fungi</taxon>
        <taxon>Fungi incertae sedis</taxon>
        <taxon>Mucoromycota</taxon>
        <taxon>Mucoromycotina</taxon>
        <taxon>Mucoromycetes</taxon>
        <taxon>Mucorales</taxon>
        <taxon>Lichtheimiaceae</taxon>
        <taxon>Phascolomyces</taxon>
    </lineage>
</organism>
<dbReference type="PANTHER" id="PTHR12691:SF10">
    <property type="entry name" value="MEDIATOR OF RNA POLYMERASE II TRANSCRIPTION SUBUNIT 23"/>
    <property type="match status" value="1"/>
</dbReference>
<keyword evidence="5" id="KW-0539">Nucleus</keyword>
<comment type="caution">
    <text evidence="7">The sequence shown here is derived from an EMBL/GenBank/DDBJ whole genome shotgun (WGS) entry which is preliminary data.</text>
</comment>
<comment type="subcellular location">
    <subcellularLocation>
        <location evidence="1">Nucleus</location>
    </subcellularLocation>
</comment>
<feature type="compositionally biased region" description="Low complexity" evidence="6">
    <location>
        <begin position="140"/>
        <end position="163"/>
    </location>
</feature>
<evidence type="ECO:0000256" key="4">
    <source>
        <dbReference type="ARBA" id="ARBA00023163"/>
    </source>
</evidence>
<dbReference type="Proteomes" id="UP001209540">
    <property type="component" value="Unassembled WGS sequence"/>
</dbReference>
<evidence type="ECO:0000256" key="3">
    <source>
        <dbReference type="ARBA" id="ARBA00023015"/>
    </source>
</evidence>
<reference evidence="7" key="2">
    <citation type="submission" date="2023-02" db="EMBL/GenBank/DDBJ databases">
        <authorList>
            <consortium name="DOE Joint Genome Institute"/>
            <person name="Mondo S.J."/>
            <person name="Chang Y."/>
            <person name="Wang Y."/>
            <person name="Ahrendt S."/>
            <person name="Andreopoulos W."/>
            <person name="Barry K."/>
            <person name="Beard J."/>
            <person name="Benny G.L."/>
            <person name="Blankenship S."/>
            <person name="Bonito G."/>
            <person name="Cuomo C."/>
            <person name="Desiro A."/>
            <person name="Gervers K.A."/>
            <person name="Hundley H."/>
            <person name="Kuo A."/>
            <person name="LaButti K."/>
            <person name="Lang B.F."/>
            <person name="Lipzen A."/>
            <person name="O'Donnell K."/>
            <person name="Pangilinan J."/>
            <person name="Reynolds N."/>
            <person name="Sandor L."/>
            <person name="Smith M.W."/>
            <person name="Tsang A."/>
            <person name="Grigoriev I.V."/>
            <person name="Stajich J.E."/>
            <person name="Spatafora J.W."/>
        </authorList>
    </citation>
    <scope>NUCLEOTIDE SEQUENCE</scope>
    <source>
        <strain evidence="7">RSA 2281</strain>
    </source>
</reference>
<evidence type="ECO:0000313" key="8">
    <source>
        <dbReference type="Proteomes" id="UP001209540"/>
    </source>
</evidence>
<gene>
    <name evidence="7" type="ORF">BDA99DRAFT_526226</name>
</gene>
<dbReference type="GO" id="GO:0010628">
    <property type="term" value="P:positive regulation of gene expression"/>
    <property type="evidence" value="ECO:0007669"/>
    <property type="project" value="TreeGrafter"/>
</dbReference>
<dbReference type="InterPro" id="IPR021629">
    <property type="entry name" value="Mediator_Med23"/>
</dbReference>
<dbReference type="EMBL" id="JAIXMP010000043">
    <property type="protein sequence ID" value="KAI9247159.1"/>
    <property type="molecule type" value="Genomic_DNA"/>
</dbReference>
<dbReference type="GO" id="GO:0005667">
    <property type="term" value="C:transcription regulator complex"/>
    <property type="evidence" value="ECO:0007669"/>
    <property type="project" value="TreeGrafter"/>
</dbReference>
<evidence type="ECO:0000313" key="7">
    <source>
        <dbReference type="EMBL" id="KAI9247159.1"/>
    </source>
</evidence>
<keyword evidence="3" id="KW-0805">Transcription regulation</keyword>
<feature type="region of interest" description="Disordered" evidence="6">
    <location>
        <begin position="594"/>
        <end position="621"/>
    </location>
</feature>
<feature type="region of interest" description="Disordered" evidence="6">
    <location>
        <begin position="140"/>
        <end position="171"/>
    </location>
</feature>
<comment type="similarity">
    <text evidence="2">Belongs to the Mediator complex subunit 23 family.</text>
</comment>
<evidence type="ECO:0000256" key="1">
    <source>
        <dbReference type="ARBA" id="ARBA00004123"/>
    </source>
</evidence>
<protein>
    <submittedName>
        <fullName evidence="7">Mediator complex subunit 23-domain-containing protein</fullName>
    </submittedName>
</protein>
<evidence type="ECO:0000256" key="6">
    <source>
        <dbReference type="SAM" id="MobiDB-lite"/>
    </source>
</evidence>
<sequence length="1755" mass="201341">MESLRTVISRLFADVQDPGSTPLEDTNRKYCGYFSRRPAKRRRVGVLHLDMNGNNDPFSSDDSAMIAYLLQTSRLDYDALAQDFLRASVVGNMSEQLKFIMLKYRAPPLTLMKTTRLLAFLNHLIMIMPITPKNANLAGTNNNNHSNTNMNSSNSGFGNSATPHFHHAHHPQQQQPFPLGQLFEDLTLTLSLRNAQTMGGSSNSNNPTNSNSSVLYLIWVVTLQFMLSYLYNNSPQALYNAGITTPVILGIIKHILLELTRLPATNMSEPQKRCFAVGKQMLDLFLVRDPSSTLTTSSSAQASSPLPQNTQLSPIEQSPLSNTLSSSYLSSTTIGNVSYYDVVYSFPELYGHFLNSTQASTNPQPAIANHNVWLMTLQYMITSIIQDHRLFERSPTLMVAVNIIKHVLREINTLPANLSTAQVNCLNKGKELINLLLLGPMGDGAGVVSHYDIIVALPDVYGDFLHGTFAQSIHWTMEKFINELGKRRRHLAFLMMPPDASWPLISQLSRRHEYNDLTTRTSFHMFKGDLIEFVKEGNSTNIETHFRDMLFQRASMDEFRQLELSLTQSGYDTTQIRKAMVAKVRDVLQCIQQHSKTEKKNSDNDNGVSNDPSIGGGRGGGDDIKMSIPSYLDLWELMNETADQLYSFVTAEYFTYEDILQDFYDLVYQPNGKEYPPGTKYHLSKDNGLVWLLLQLFFIDKVAQDVISADFNGDERLFGKMIALYNEDQTESEDAFSLRDLALQCGIYLERSSIKDITNLKMRHPRVASSLHYASVCHKIMTYFNDIYHRNVTNSNLFHNLDLQEMTKLAVQSQIRRDTLPFTLYVYLVPTDPEVATTGNPDSTYAKGGSISYKLLDLIGVGAKHKLLQLIYKMMLLDEVGPRYQANNQRGTQITCVSPKVIDTAYKLLYSAPCSSELMIKEIFDRIRRCDRVYKERHEEELAGVTPEKTLSVERMRWLHTMLQMMNYRFIRYLKFSSISPGLFHYIRYSVSYLEHRQIYRVLEQFVFNVARMQLDVKLLRSLDDPNREKPIWFAESETVARAVVTSISRLIKTRGQADIKTEQIYRVLSSLFEYRLDWSPESLKYFPDAVKSFYTDSQSPNQRIPTRPVINPMHLKQQVMNNKILLAYLLQGSTDHEQMMIQTFSKPENQATLLCIIWTIAVIRGSIDVFHMSSVRKLLLLVLPARVDTHAVDLVDYILKMDYPPNSPDLPFKLLDTMIWKYQWVNFTNIMSALGKGSGPPERTAKAFRFVQYLLLESPEFNKRVDKWLSLNFSHRYWTEEDFHEKLMQYLNEFPEYHEYEAFAVAQQSTQQPVLDPPLQPQMPVYYTSIVSDFVPFLEVLIARLIEYAQTDLLLQILDRYGKLFYYHNSPLSYVCNLLLYYYPNDTLSDPRVCKRIVRLLDFDQYDIAPEAVAYSQKDDLDASIFNAKYYERVIHKLADSLNPKRCAPRSNPKLPERHFREIGSPAVQGITTAMLEIILTPVPPSIIIKYILDLVLQRGTHQVGVSALTIHATGLLVASLPAEHFVRPIWEELSNLIMHDPCLLEVSEPCRLIRCGMPKRTNGKYFMSQSLPDLITTAVLRDSMSSRLRKAMVHPYIFNDYTYNMHNYSTNAPNCFLALFHSLLHYSSLDIFPVFLEYLRTLRQTPDTLKTDVQLLYVCFLLGPALHRIEKLDNNNTDAEFLIELMHMVKQVTTLMDMKDGWSTQALEQTFDFLHHIRAGFVKSPELASQLREIVKSMNTPISQRLIRLVLET</sequence>
<keyword evidence="4" id="KW-0804">Transcription</keyword>
<evidence type="ECO:0000256" key="2">
    <source>
        <dbReference type="ARBA" id="ARBA00010222"/>
    </source>
</evidence>
<evidence type="ECO:0000256" key="5">
    <source>
        <dbReference type="ARBA" id="ARBA00023242"/>
    </source>
</evidence>
<name>A0AAD5P9X1_9FUNG</name>
<keyword evidence="8" id="KW-1185">Reference proteome</keyword>
<dbReference type="GO" id="GO:0006357">
    <property type="term" value="P:regulation of transcription by RNA polymerase II"/>
    <property type="evidence" value="ECO:0007669"/>
    <property type="project" value="TreeGrafter"/>
</dbReference>
<dbReference type="PANTHER" id="PTHR12691">
    <property type="entry name" value="MEDIATOR OF RNA POLYMERASE II TRANSCRIPTION SUBUNIT 23"/>
    <property type="match status" value="1"/>
</dbReference>
<dbReference type="Pfam" id="PF11573">
    <property type="entry name" value="Med23"/>
    <property type="match status" value="1"/>
</dbReference>